<feature type="domain" description="Phosphodiester glycosidase" evidence="3">
    <location>
        <begin position="212"/>
        <end position="387"/>
    </location>
</feature>
<feature type="chain" id="PRO_5047030516" evidence="1">
    <location>
        <begin position="34"/>
        <end position="1277"/>
    </location>
</feature>
<dbReference type="InterPro" id="IPR018711">
    <property type="entry name" value="NAGPA"/>
</dbReference>
<dbReference type="SUPFAM" id="SSF56300">
    <property type="entry name" value="Metallo-dependent phosphatases"/>
    <property type="match status" value="1"/>
</dbReference>
<keyword evidence="1" id="KW-0732">Signal</keyword>
<keyword evidence="5" id="KW-1185">Reference proteome</keyword>
<dbReference type="Pfam" id="PF09992">
    <property type="entry name" value="NAGPA"/>
    <property type="match status" value="1"/>
</dbReference>
<dbReference type="InterPro" id="IPR029052">
    <property type="entry name" value="Metallo-depent_PP-like"/>
</dbReference>
<feature type="signal peptide" evidence="1">
    <location>
        <begin position="1"/>
        <end position="33"/>
    </location>
</feature>
<keyword evidence="4" id="KW-0378">Hydrolase</keyword>
<evidence type="ECO:0000259" key="2">
    <source>
        <dbReference type="Pfam" id="PF00149"/>
    </source>
</evidence>
<dbReference type="RefSeq" id="WP_377197696.1">
    <property type="nucleotide sequence ID" value="NZ_JBHUHF010000001.1"/>
</dbReference>
<evidence type="ECO:0000313" key="4">
    <source>
        <dbReference type="EMBL" id="MFD2025822.1"/>
    </source>
</evidence>
<organism evidence="4 5">
    <name type="scientific">Promicromonospora aerolata</name>
    <dbReference type="NCBI Taxonomy" id="195749"/>
    <lineage>
        <taxon>Bacteria</taxon>
        <taxon>Bacillati</taxon>
        <taxon>Actinomycetota</taxon>
        <taxon>Actinomycetes</taxon>
        <taxon>Micrococcales</taxon>
        <taxon>Promicromonosporaceae</taxon>
        <taxon>Promicromonospora</taxon>
    </lineage>
</organism>
<dbReference type="InterPro" id="IPR013783">
    <property type="entry name" value="Ig-like_fold"/>
</dbReference>
<gene>
    <name evidence="4" type="ORF">ACFSL2_09900</name>
</gene>
<sequence length="1277" mass="132993">MRATATMRRWSRPLAVAVAAATTLTFLPAAAQADELTLTDTVEDIGPGISLRHLKAVDEDGWYDARFLTVDLTEDAVSTDLLTAGPVASGGPLSAAADRAGAVAGVNGEFFDIGNSNAALGGEVQDGVLRKSADIGGRSHVGVSRDGIAQLVDLAVDASADLAGAPHRVLSVNAANGGGVPANGMVAYTPVWGESSRNRGFTGVPADRVAEVVVVDGAVVSVRASGPAGSGPVPEGGFALVGRDGAADALRALREGDQVALTYELTDDLARTMEFALGHGGTIVSDGAVVDGLATSVAPRTALGFGDDGRSLVLATWDGPGGTGRGGVGVDKAARDLVRLGVDTAVNLDGGGSTTMVARALGDEKVSLRNVPSDGHERSNPNGVGVFVAPGDGRLHDLLVEPAPGGASADGAVKVFPGLHRSLVAKGVDDHETPVEVDAGSVRWHARGGSVTDGRLEAAQKARGEITVSARSGRERDSLDVEVLGPLDDVELSTDRLSIADATASSAVTVAVTGRDGQGFTAPIEADDLELDYDHEVVRVEPAPGGLRVTPLQDAATILTVSVAGESVQLPITIGVENVTVYDFDDDVLARWRSNSTRPTTFSAHPDGLRVDFEGMRNIGVYAASANDRVPVPGQPLRLRVRLKSSIAVPSGLTYVAYVDAAGKSGGVYGTGLTPSDDWQQATFTLPASTAYPISVSGFQGINTNAAQQKPGTFVLDRIEADVPTSIELPPRPDLEADPLVSADGTELEGRDAWRFATLSDVQFTADSPDLTQVATTALHTIRATKPDLVVLNGDITDRGLPQDITLAREVLEDAGCDLVPVGEEPPPDSTPDPGSGTVPCYYVPGNHESYGLNNTQATLDPFVAEFGQPYRTFDHKGTRFVLLASAYGTLRGTAWDQLPMLQKALASAERDRSVRNVVVFAHHPVTDPDEAASSQLGDRNEVALVQNLLTGFRSRTDKGAVMVGSHAQIVDVRRAEGVPYVVLPSAGKGPYGEPDRGGFTGWVSWSVDPREDADEQWVEADVRAFAQSVALATPETLEVGASAQLSGSIVQPNGVAAGSRVVPLDYPMSVHWSGSRNLAIGTGERAVESARRAGKVAVLDPETRTLTALRRGAVTVSVTNDAMRPYTGDASLEPVTTSETVEVVPAAGAGSRVTAAAPVFTAQPVGTRGQVQEVTVTSTGTRPARIRSVEVADDEGRSPFRVDRDRCSDRALPPGRTCTVSVRFDPARPDVTSTAELRITTNGAERTVTVPLTGTSTRFTWGVPGDGPARHWADAG</sequence>
<comment type="caution">
    <text evidence="4">The sequence shown here is derived from an EMBL/GenBank/DDBJ whole genome shotgun (WGS) entry which is preliminary data.</text>
</comment>
<feature type="domain" description="Calcineurin-like phosphoesterase" evidence="2">
    <location>
        <begin position="756"/>
        <end position="939"/>
    </location>
</feature>
<evidence type="ECO:0000313" key="5">
    <source>
        <dbReference type="Proteomes" id="UP001597338"/>
    </source>
</evidence>
<name>A0ABW4V6F3_9MICO</name>
<proteinExistence type="predicted"/>
<dbReference type="Pfam" id="PF00149">
    <property type="entry name" value="Metallophos"/>
    <property type="match status" value="1"/>
</dbReference>
<reference evidence="5" key="1">
    <citation type="journal article" date="2019" name="Int. J. Syst. Evol. Microbiol.">
        <title>The Global Catalogue of Microorganisms (GCM) 10K type strain sequencing project: providing services to taxonomists for standard genome sequencing and annotation.</title>
        <authorList>
            <consortium name="The Broad Institute Genomics Platform"/>
            <consortium name="The Broad Institute Genome Sequencing Center for Infectious Disease"/>
            <person name="Wu L."/>
            <person name="Ma J."/>
        </authorList>
    </citation>
    <scope>NUCLEOTIDE SEQUENCE [LARGE SCALE GENOMIC DNA]</scope>
    <source>
        <strain evidence="5">CCM 7043</strain>
    </source>
</reference>
<dbReference type="EMBL" id="JBHUHF010000001">
    <property type="protein sequence ID" value="MFD2025822.1"/>
    <property type="molecule type" value="Genomic_DNA"/>
</dbReference>
<keyword evidence="4" id="KW-0326">Glycosidase</keyword>
<evidence type="ECO:0000256" key="1">
    <source>
        <dbReference type="SAM" id="SignalP"/>
    </source>
</evidence>
<protein>
    <submittedName>
        <fullName evidence="4">Phosphodiester glycosidase family protein</fullName>
    </submittedName>
</protein>
<dbReference type="PANTHER" id="PTHR40446">
    <property type="entry name" value="N-ACETYLGLUCOSAMINE-1-PHOSPHODIESTER ALPHA-N-ACETYLGLUCOSAMINIDASE"/>
    <property type="match status" value="1"/>
</dbReference>
<dbReference type="GO" id="GO:0016798">
    <property type="term" value="F:hydrolase activity, acting on glycosyl bonds"/>
    <property type="evidence" value="ECO:0007669"/>
    <property type="project" value="UniProtKB-KW"/>
</dbReference>
<evidence type="ECO:0000259" key="3">
    <source>
        <dbReference type="Pfam" id="PF09992"/>
    </source>
</evidence>
<dbReference type="PANTHER" id="PTHR40446:SF2">
    <property type="entry name" value="N-ACETYLGLUCOSAMINE-1-PHOSPHODIESTER ALPHA-N-ACETYLGLUCOSAMINIDASE"/>
    <property type="match status" value="1"/>
</dbReference>
<dbReference type="Proteomes" id="UP001597338">
    <property type="component" value="Unassembled WGS sequence"/>
</dbReference>
<dbReference type="Gene3D" id="3.60.21.10">
    <property type="match status" value="1"/>
</dbReference>
<dbReference type="Gene3D" id="2.60.40.10">
    <property type="entry name" value="Immunoglobulins"/>
    <property type="match status" value="1"/>
</dbReference>
<accession>A0ABW4V6F3</accession>
<dbReference type="InterPro" id="IPR004843">
    <property type="entry name" value="Calcineurin-like_PHP"/>
</dbReference>